<gene>
    <name evidence="1" type="ORF">M9H77_36014</name>
</gene>
<evidence type="ECO:0000313" key="1">
    <source>
        <dbReference type="EMBL" id="KAI5650009.1"/>
    </source>
</evidence>
<sequence length="195" mass="22437">MNLNMSMEAQLPAHYNEGNSGSLNSNLEPMKDMMEMQGNMTNLSMEHRDQRNIGGHDNRLGARNYYNDNRSNERTWSLMKQALRIRCGVESHEGETQGQKNVKFMESLMGEKSTKVDEHGKELSIGYEDTSIRLSLNPFLLRHEFSFKELKLFLELYVSYVILGGNLMINPFTCELALDVDHMRKCSSPCAYLEK</sequence>
<reference evidence="2" key="1">
    <citation type="journal article" date="2023" name="Nat. Plants">
        <title>Single-cell RNA sequencing provides a high-resolution roadmap for understanding the multicellular compartmentation of specialized metabolism.</title>
        <authorList>
            <person name="Sun S."/>
            <person name="Shen X."/>
            <person name="Li Y."/>
            <person name="Li Y."/>
            <person name="Wang S."/>
            <person name="Li R."/>
            <person name="Zhang H."/>
            <person name="Shen G."/>
            <person name="Guo B."/>
            <person name="Wei J."/>
            <person name="Xu J."/>
            <person name="St-Pierre B."/>
            <person name="Chen S."/>
            <person name="Sun C."/>
        </authorList>
    </citation>
    <scope>NUCLEOTIDE SEQUENCE [LARGE SCALE GENOMIC DNA]</scope>
</reference>
<accession>A0ACB9ZSD4</accession>
<keyword evidence="2" id="KW-1185">Reference proteome</keyword>
<comment type="caution">
    <text evidence="1">The sequence shown here is derived from an EMBL/GenBank/DDBJ whole genome shotgun (WGS) entry which is preliminary data.</text>
</comment>
<proteinExistence type="predicted"/>
<dbReference type="EMBL" id="CM044708">
    <property type="protein sequence ID" value="KAI5650009.1"/>
    <property type="molecule type" value="Genomic_DNA"/>
</dbReference>
<dbReference type="Proteomes" id="UP001060085">
    <property type="component" value="Linkage Group LG08"/>
</dbReference>
<name>A0ACB9ZSD4_CATRO</name>
<organism evidence="1 2">
    <name type="scientific">Catharanthus roseus</name>
    <name type="common">Madagascar periwinkle</name>
    <name type="synonym">Vinca rosea</name>
    <dbReference type="NCBI Taxonomy" id="4058"/>
    <lineage>
        <taxon>Eukaryota</taxon>
        <taxon>Viridiplantae</taxon>
        <taxon>Streptophyta</taxon>
        <taxon>Embryophyta</taxon>
        <taxon>Tracheophyta</taxon>
        <taxon>Spermatophyta</taxon>
        <taxon>Magnoliopsida</taxon>
        <taxon>eudicotyledons</taxon>
        <taxon>Gunneridae</taxon>
        <taxon>Pentapetalae</taxon>
        <taxon>asterids</taxon>
        <taxon>lamiids</taxon>
        <taxon>Gentianales</taxon>
        <taxon>Apocynaceae</taxon>
        <taxon>Rauvolfioideae</taxon>
        <taxon>Vinceae</taxon>
        <taxon>Catharanthinae</taxon>
        <taxon>Catharanthus</taxon>
    </lineage>
</organism>
<evidence type="ECO:0000313" key="2">
    <source>
        <dbReference type="Proteomes" id="UP001060085"/>
    </source>
</evidence>
<protein>
    <submittedName>
        <fullName evidence="1">Uncharacterized protein</fullName>
    </submittedName>
</protein>